<protein>
    <submittedName>
        <fullName evidence="1">Uncharacterized protein</fullName>
    </submittedName>
</protein>
<dbReference type="AlphaFoldDB" id="A0A7X6L5Z8"/>
<dbReference type="Proteomes" id="UP000540698">
    <property type="component" value="Unassembled WGS sequence"/>
</dbReference>
<name>A0A7X6L5Z8_9NOCA</name>
<gene>
    <name evidence="1" type="ORF">HGB38_19820</name>
</gene>
<evidence type="ECO:0000313" key="2">
    <source>
        <dbReference type="Proteomes" id="UP000540698"/>
    </source>
</evidence>
<accession>A0A7X6L5Z8</accession>
<organism evidence="1 2">
    <name type="scientific">Nocardia gamkensis</name>
    <dbReference type="NCBI Taxonomy" id="352869"/>
    <lineage>
        <taxon>Bacteria</taxon>
        <taxon>Bacillati</taxon>
        <taxon>Actinomycetota</taxon>
        <taxon>Actinomycetes</taxon>
        <taxon>Mycobacteriales</taxon>
        <taxon>Nocardiaceae</taxon>
        <taxon>Nocardia</taxon>
    </lineage>
</organism>
<dbReference type="EMBL" id="JAAXOS010000009">
    <property type="protein sequence ID" value="NKY28454.1"/>
    <property type="molecule type" value="Genomic_DNA"/>
</dbReference>
<reference evidence="1 2" key="1">
    <citation type="submission" date="2020-04" db="EMBL/GenBank/DDBJ databases">
        <title>MicrobeNet Type strains.</title>
        <authorList>
            <person name="Nicholson A.C."/>
        </authorList>
    </citation>
    <scope>NUCLEOTIDE SEQUENCE [LARGE SCALE GENOMIC DNA]</scope>
    <source>
        <strain evidence="1 2">DSM 44956</strain>
    </source>
</reference>
<proteinExistence type="predicted"/>
<evidence type="ECO:0000313" key="1">
    <source>
        <dbReference type="EMBL" id="NKY28454.1"/>
    </source>
</evidence>
<comment type="caution">
    <text evidence="1">The sequence shown here is derived from an EMBL/GenBank/DDBJ whole genome shotgun (WGS) entry which is preliminary data.</text>
</comment>
<sequence>MDSIGANNERRTEVDGLEVLWQLVDHTARIVSVREATGAVLLSCGPDHPDLAAARERFPKLSVLWDAVRHQLWAELTPPQQLSYESQTNKRPAR</sequence>
<keyword evidence="2" id="KW-1185">Reference proteome</keyword>
<dbReference type="RefSeq" id="WP_062973488.1">
    <property type="nucleotide sequence ID" value="NZ_JAAXOS010000009.1"/>
</dbReference>